<dbReference type="CDD" id="cd06260">
    <property type="entry name" value="DUF820-like"/>
    <property type="match status" value="1"/>
</dbReference>
<sequence>MWPDLENEPQPDALLCLDAAAGGTSMIDADGYIASPPELIVEIVASSASYDLHNKLLHDKLRVYPRCGVQEYLVWRVYDQAIDWFALSEGRYLPVRTMSCAVASFPAFGLTVRPC</sequence>
<gene>
    <name evidence="2" type="ordered locus">CLDAP_03030</name>
</gene>
<accession>I0HZA5</accession>
<dbReference type="STRING" id="926550.CLDAP_03030"/>
<dbReference type="EMBL" id="AP012337">
    <property type="protein sequence ID" value="BAL98342.1"/>
    <property type="molecule type" value="Genomic_DNA"/>
</dbReference>
<dbReference type="InterPro" id="IPR011335">
    <property type="entry name" value="Restrct_endonuc-II-like"/>
</dbReference>
<protein>
    <recommendedName>
        <fullName evidence="1">Putative restriction endonuclease domain-containing protein</fullName>
    </recommendedName>
</protein>
<reference evidence="2 3" key="1">
    <citation type="submission" date="2012-02" db="EMBL/GenBank/DDBJ databases">
        <title>Complete genome sequence of Caldilinea aerophila DSM 14535 (= NBRC 102666).</title>
        <authorList>
            <person name="Oguchi A."/>
            <person name="Hosoyama A."/>
            <person name="Sekine M."/>
            <person name="Fukai R."/>
            <person name="Kato Y."/>
            <person name="Nakamura S."/>
            <person name="Hanada S."/>
            <person name="Yamazaki S."/>
            <person name="Fujita N."/>
        </authorList>
    </citation>
    <scope>NUCLEOTIDE SEQUENCE [LARGE SCALE GENOMIC DNA]</scope>
    <source>
        <strain evidence="3">DSM 14535 / JCM 11387 / NBRC 104270 / STL-6-O1</strain>
    </source>
</reference>
<dbReference type="PATRIC" id="fig|926550.5.peg.322"/>
<evidence type="ECO:0000259" key="1">
    <source>
        <dbReference type="Pfam" id="PF05685"/>
    </source>
</evidence>
<dbReference type="InterPro" id="IPR012296">
    <property type="entry name" value="Nuclease_put_TT1808"/>
</dbReference>
<dbReference type="InterPro" id="IPR008538">
    <property type="entry name" value="Uma2"/>
</dbReference>
<evidence type="ECO:0000313" key="3">
    <source>
        <dbReference type="Proteomes" id="UP000007880"/>
    </source>
</evidence>
<evidence type="ECO:0000313" key="2">
    <source>
        <dbReference type="EMBL" id="BAL98342.1"/>
    </source>
</evidence>
<dbReference type="HOGENOM" id="CLU_2104476_0_0_0"/>
<dbReference type="PANTHER" id="PTHR35400:SF3">
    <property type="entry name" value="SLL1072 PROTEIN"/>
    <property type="match status" value="1"/>
</dbReference>
<name>I0HZA5_CALAS</name>
<dbReference type="AlphaFoldDB" id="I0HZA5"/>
<dbReference type="eggNOG" id="COG4636">
    <property type="taxonomic scope" value="Bacteria"/>
</dbReference>
<keyword evidence="3" id="KW-1185">Reference proteome</keyword>
<organism evidence="2 3">
    <name type="scientific">Caldilinea aerophila (strain DSM 14535 / JCM 11387 / NBRC 104270 / STL-6-O1)</name>
    <dbReference type="NCBI Taxonomy" id="926550"/>
    <lineage>
        <taxon>Bacteria</taxon>
        <taxon>Bacillati</taxon>
        <taxon>Chloroflexota</taxon>
        <taxon>Caldilineae</taxon>
        <taxon>Caldilineales</taxon>
        <taxon>Caldilineaceae</taxon>
        <taxon>Caldilinea</taxon>
    </lineage>
</organism>
<proteinExistence type="predicted"/>
<dbReference type="Gene3D" id="3.90.1570.10">
    <property type="entry name" value="tt1808, chain A"/>
    <property type="match status" value="1"/>
</dbReference>
<dbReference type="SUPFAM" id="SSF52980">
    <property type="entry name" value="Restriction endonuclease-like"/>
    <property type="match status" value="1"/>
</dbReference>
<dbReference type="KEGG" id="cap:CLDAP_03030"/>
<feature type="domain" description="Putative restriction endonuclease" evidence="1">
    <location>
        <begin position="5"/>
        <end position="97"/>
    </location>
</feature>
<dbReference type="PANTHER" id="PTHR35400">
    <property type="entry name" value="SLR1083 PROTEIN"/>
    <property type="match status" value="1"/>
</dbReference>
<dbReference type="Proteomes" id="UP000007880">
    <property type="component" value="Chromosome"/>
</dbReference>
<dbReference type="Pfam" id="PF05685">
    <property type="entry name" value="Uma2"/>
    <property type="match status" value="1"/>
</dbReference>